<dbReference type="AlphaFoldDB" id="A6QKS5"/>
<reference evidence="1" key="1">
    <citation type="journal article" date="2007" name="Mol. Plant Pathol.">
        <title>Presence of two glycolytic gene clusters in a severe pathogenic line of Candidatus Phytoplasma asteris.</title>
        <authorList>
            <person name="Oshima K."/>
            <person name="Kakizawa S."/>
            <person name="Arashida R."/>
            <person name="Ishii Y."/>
            <person name="Hoshi A."/>
            <person name="Hayashi Y."/>
            <person name="Kagiwada S."/>
            <person name="Namba S."/>
        </authorList>
    </citation>
    <scope>NUCLEOTIDE SEQUENCE</scope>
    <source>
        <strain evidence="1">Onion yellows</strain>
    </source>
</reference>
<dbReference type="EMBL" id="AP009356">
    <property type="protein sequence ID" value="BAF73561.1"/>
    <property type="molecule type" value="Genomic_DNA"/>
</dbReference>
<proteinExistence type="predicted"/>
<organism evidence="1">
    <name type="scientific">Onion yellows phytoplasma OY-W</name>
    <dbReference type="NCBI Taxonomy" id="428984"/>
    <lineage>
        <taxon>Bacteria</taxon>
        <taxon>Bacillati</taxon>
        <taxon>Mycoplasmatota</taxon>
        <taxon>Mollicutes</taxon>
        <taxon>Acholeplasmatales</taxon>
        <taxon>Acholeplasmataceae</taxon>
        <taxon>Candidatus Phytoplasma</taxon>
        <taxon>16SrI (Aster yellows group)</taxon>
    </lineage>
</organism>
<sequence length="73" mass="8130">MIDFKKEVLKRKDSLIEALQTLLKINTELTTFDPNRTGAPFGEGNQQALDFMLDLGSQSGFKTLNLEGYAGSY</sequence>
<evidence type="ECO:0000313" key="1">
    <source>
        <dbReference type="EMBL" id="BAF73561.1"/>
    </source>
</evidence>
<accession>A6QKS5</accession>
<protein>
    <submittedName>
        <fullName evidence="1">Acetylornithine deacetylase</fullName>
    </submittedName>
</protein>
<name>A6QKS5_ONYPH</name>
<dbReference type="Gene3D" id="3.40.630.10">
    <property type="entry name" value="Zn peptidases"/>
    <property type="match status" value="1"/>
</dbReference>